<reference evidence="3 4" key="1">
    <citation type="journal article" date="2010" name="Nature">
        <title>The Ectocarpus genome and the independent evolution of multicellularity in brown algae.</title>
        <authorList>
            <person name="Cock J.M."/>
            <person name="Sterck L."/>
            <person name="Rouze P."/>
            <person name="Scornet D."/>
            <person name="Allen A.E."/>
            <person name="Amoutzias G."/>
            <person name="Anthouard V."/>
            <person name="Artiguenave F."/>
            <person name="Aury J.M."/>
            <person name="Badger J.H."/>
            <person name="Beszteri B."/>
            <person name="Billiau K."/>
            <person name="Bonnet E."/>
            <person name="Bothwell J.H."/>
            <person name="Bowler C."/>
            <person name="Boyen C."/>
            <person name="Brownlee C."/>
            <person name="Carrano C.J."/>
            <person name="Charrier B."/>
            <person name="Cho G.Y."/>
            <person name="Coelho S.M."/>
            <person name="Collen J."/>
            <person name="Corre E."/>
            <person name="Da Silva C."/>
            <person name="Delage L."/>
            <person name="Delaroque N."/>
            <person name="Dittami S.M."/>
            <person name="Doulbeau S."/>
            <person name="Elias M."/>
            <person name="Farnham G."/>
            <person name="Gachon C.M."/>
            <person name="Gschloessl B."/>
            <person name="Heesch S."/>
            <person name="Jabbari K."/>
            <person name="Jubin C."/>
            <person name="Kawai H."/>
            <person name="Kimura K."/>
            <person name="Kloareg B."/>
            <person name="Kupper F.C."/>
            <person name="Lang D."/>
            <person name="Le Bail A."/>
            <person name="Leblanc C."/>
            <person name="Lerouge P."/>
            <person name="Lohr M."/>
            <person name="Lopez P.J."/>
            <person name="Martens C."/>
            <person name="Maumus F."/>
            <person name="Michel G."/>
            <person name="Miranda-Saavedra D."/>
            <person name="Morales J."/>
            <person name="Moreau H."/>
            <person name="Motomura T."/>
            <person name="Nagasato C."/>
            <person name="Napoli C.A."/>
            <person name="Nelson D.R."/>
            <person name="Nyvall-Collen P."/>
            <person name="Peters A.F."/>
            <person name="Pommier C."/>
            <person name="Potin P."/>
            <person name="Poulain J."/>
            <person name="Quesneville H."/>
            <person name="Read B."/>
            <person name="Rensing S.A."/>
            <person name="Ritter A."/>
            <person name="Rousvoal S."/>
            <person name="Samanta M."/>
            <person name="Samson G."/>
            <person name="Schroeder D.C."/>
            <person name="Segurens B."/>
            <person name="Strittmatter M."/>
            <person name="Tonon T."/>
            <person name="Tregear J.W."/>
            <person name="Valentin K."/>
            <person name="von Dassow P."/>
            <person name="Yamagishi T."/>
            <person name="Van de Peer Y."/>
            <person name="Wincker P."/>
        </authorList>
    </citation>
    <scope>NUCLEOTIDE SEQUENCE [LARGE SCALE GENOMIC DNA]</scope>
    <source>
        <strain evidence="4">Ec32 / CCAP1310/4</strain>
    </source>
</reference>
<feature type="compositionally biased region" description="Basic and acidic residues" evidence="1">
    <location>
        <begin position="225"/>
        <end position="235"/>
    </location>
</feature>
<dbReference type="EMBL" id="FN649741">
    <property type="protein sequence ID" value="CBN74520.1"/>
    <property type="molecule type" value="Genomic_DNA"/>
</dbReference>
<dbReference type="InterPro" id="IPR050113">
    <property type="entry name" value="Ub_conjugating_enzyme"/>
</dbReference>
<dbReference type="eggNOG" id="KOG0429">
    <property type="taxonomic scope" value="Eukaryota"/>
</dbReference>
<dbReference type="InParanoid" id="D8LK51"/>
<dbReference type="PANTHER" id="PTHR24067">
    <property type="entry name" value="UBIQUITIN-CONJUGATING ENZYME E2"/>
    <property type="match status" value="1"/>
</dbReference>
<evidence type="ECO:0000313" key="3">
    <source>
        <dbReference type="EMBL" id="CBN74520.1"/>
    </source>
</evidence>
<gene>
    <name evidence="3" type="ORF">Esi_0028_0157</name>
</gene>
<dbReference type="InterPro" id="IPR016135">
    <property type="entry name" value="UBQ-conjugating_enzyme/RWD"/>
</dbReference>
<dbReference type="AlphaFoldDB" id="D8LK51"/>
<evidence type="ECO:0000313" key="4">
    <source>
        <dbReference type="Proteomes" id="UP000002630"/>
    </source>
</evidence>
<dbReference type="PROSITE" id="PS50127">
    <property type="entry name" value="UBC_2"/>
    <property type="match status" value="1"/>
</dbReference>
<sequence length="235" mass="26641">MELSVPDKLQTLKDYRLTIEYKHLKQNAPGGVFVIPSVNHLRIWYGVIFVRRGHYANGVFKFRVELPPDYNDAGTWPIIRFTSSVFNPMVSPITGELDLRSVFPEWLPGKHYMVTALTYLKKVFYMKDFSFPRPANPEAQALFQDDKRGFLERVEACVRESQETVYENEEGSSLRFTEPKPAHDKLREKILGTDQAAKSSLPPTGTRELKVSTAATTGAGEGSTEADRTQEHSGR</sequence>
<dbReference type="SMART" id="SM00212">
    <property type="entry name" value="UBCc"/>
    <property type="match status" value="1"/>
</dbReference>
<dbReference type="OMA" id="WGFPEWR"/>
<organism evidence="3 4">
    <name type="scientific">Ectocarpus siliculosus</name>
    <name type="common">Brown alga</name>
    <name type="synonym">Conferva siliculosa</name>
    <dbReference type="NCBI Taxonomy" id="2880"/>
    <lineage>
        <taxon>Eukaryota</taxon>
        <taxon>Sar</taxon>
        <taxon>Stramenopiles</taxon>
        <taxon>Ochrophyta</taxon>
        <taxon>PX clade</taxon>
        <taxon>Phaeophyceae</taxon>
        <taxon>Ectocarpales</taxon>
        <taxon>Ectocarpaceae</taxon>
        <taxon>Ectocarpus</taxon>
    </lineage>
</organism>
<dbReference type="Pfam" id="PF00179">
    <property type="entry name" value="UQ_con"/>
    <property type="match status" value="1"/>
</dbReference>
<evidence type="ECO:0000259" key="2">
    <source>
        <dbReference type="PROSITE" id="PS50127"/>
    </source>
</evidence>
<name>D8LK51_ECTSI</name>
<dbReference type="Proteomes" id="UP000002630">
    <property type="component" value="Linkage Group LG16"/>
</dbReference>
<keyword evidence="4" id="KW-1185">Reference proteome</keyword>
<feature type="region of interest" description="Disordered" evidence="1">
    <location>
        <begin position="163"/>
        <end position="182"/>
    </location>
</feature>
<dbReference type="EMBL" id="FN648464">
    <property type="protein sequence ID" value="CBN74520.1"/>
    <property type="molecule type" value="Genomic_DNA"/>
</dbReference>
<dbReference type="OrthoDB" id="5596422at2759"/>
<feature type="region of interest" description="Disordered" evidence="1">
    <location>
        <begin position="191"/>
        <end position="235"/>
    </location>
</feature>
<protein>
    <recommendedName>
        <fullName evidence="2">UBC core domain-containing protein</fullName>
    </recommendedName>
</protein>
<dbReference type="SUPFAM" id="SSF54495">
    <property type="entry name" value="UBC-like"/>
    <property type="match status" value="1"/>
</dbReference>
<evidence type="ECO:0000256" key="1">
    <source>
        <dbReference type="SAM" id="MobiDB-lite"/>
    </source>
</evidence>
<dbReference type="STRING" id="2880.D8LK51"/>
<dbReference type="InterPro" id="IPR000608">
    <property type="entry name" value="UBC"/>
</dbReference>
<dbReference type="CDD" id="cd23814">
    <property type="entry name" value="UEV_AKTIP"/>
    <property type="match status" value="1"/>
</dbReference>
<accession>D8LK51</accession>
<feature type="domain" description="UBC core" evidence="2">
    <location>
        <begin position="12"/>
        <end position="163"/>
    </location>
</feature>
<proteinExistence type="predicted"/>
<dbReference type="Gene3D" id="3.10.110.10">
    <property type="entry name" value="Ubiquitin Conjugating Enzyme"/>
    <property type="match status" value="1"/>
</dbReference>